<dbReference type="InterPro" id="IPR058624">
    <property type="entry name" value="MdtA-like_HH"/>
</dbReference>
<dbReference type="Gene3D" id="1.10.287.470">
    <property type="entry name" value="Helix hairpin bin"/>
    <property type="match status" value="1"/>
</dbReference>
<dbReference type="Pfam" id="PF25876">
    <property type="entry name" value="HH_MFP_RND"/>
    <property type="match status" value="1"/>
</dbReference>
<sequence>MTEMLDKQKTRRGEQKVSGAARRDWRPIVLGLVVIAIGVFALRTLTDPARDADSRPKGKPAVPVITAVAQQQAVPVEVDAVGNVEATSTVSVRSQVDGQLLRVHFQQGQLVHKGDLLFSIDPRPAQAAVAQAEAAVNKDLAAVEQARAVLLKDQAQLRTARLQVQRYELLRSQGAISQDQFDQYRTNADALEATVRADQANIRNAQAIVNSDRAALANARVQLSYSTIRSPIEGRTGSLNFYAGDLIKANDTTALVTINRISPIYVTFTVPEDQLAAIRSAMARHELKVSASAQGDSRIVTGNLSFIDNAVDTTTGTIKLKATFANSDGYLVPGQFVDASLTVTTLNRAVVVPSQAIQTSQQGRFVFVVRPDRTVQMQPIESTLTYRGLAVINRGVQPGQTVVTDGQLQLVPGAKVQIKPSSPEAASR</sequence>
<evidence type="ECO:0000256" key="6">
    <source>
        <dbReference type="ARBA" id="ARBA00023136"/>
    </source>
</evidence>
<evidence type="ECO:0000256" key="1">
    <source>
        <dbReference type="ARBA" id="ARBA00004236"/>
    </source>
</evidence>
<feature type="domain" description="Multidrug resistance protein MdtA-like barrel-sandwich hybrid" evidence="9">
    <location>
        <begin position="89"/>
        <end position="258"/>
    </location>
</feature>
<feature type="transmembrane region" description="Helical" evidence="7">
    <location>
        <begin position="28"/>
        <end position="46"/>
    </location>
</feature>
<feature type="domain" description="Multidrug resistance protein MdtA-like beta-barrel" evidence="10">
    <location>
        <begin position="263"/>
        <end position="344"/>
    </location>
</feature>
<keyword evidence="13" id="KW-1185">Reference proteome</keyword>
<dbReference type="Proteomes" id="UP000017396">
    <property type="component" value="Chromosome"/>
</dbReference>
<dbReference type="AlphaFoldDB" id="U5QN68"/>
<dbReference type="KEGG" id="glj:GKIL_4186"/>
<comment type="similarity">
    <text evidence="2">Belongs to the membrane fusion protein (MFP) (TC 8.A.1) family.</text>
</comment>
<organism evidence="12 13">
    <name type="scientific">Gloeobacter kilaueensis (strain ATCC BAA-2537 / CCAP 1431/1 / ULC 316 / JS1)</name>
    <dbReference type="NCBI Taxonomy" id="1183438"/>
    <lineage>
        <taxon>Bacteria</taxon>
        <taxon>Bacillati</taxon>
        <taxon>Cyanobacteriota</taxon>
        <taxon>Cyanophyceae</taxon>
        <taxon>Gloeobacterales</taxon>
        <taxon>Gloeobacteraceae</taxon>
        <taxon>Gloeobacter</taxon>
    </lineage>
</organism>
<evidence type="ECO:0000313" key="12">
    <source>
        <dbReference type="EMBL" id="AGY60432.1"/>
    </source>
</evidence>
<evidence type="ECO:0000256" key="4">
    <source>
        <dbReference type="ARBA" id="ARBA00022475"/>
    </source>
</evidence>
<evidence type="ECO:0000256" key="3">
    <source>
        <dbReference type="ARBA" id="ARBA00022448"/>
    </source>
</evidence>
<evidence type="ECO:0000259" key="10">
    <source>
        <dbReference type="Pfam" id="PF25944"/>
    </source>
</evidence>
<dbReference type="InterPro" id="IPR058625">
    <property type="entry name" value="MdtA-like_BSH"/>
</dbReference>
<keyword evidence="3" id="KW-0813">Transport</keyword>
<dbReference type="GO" id="GO:0015562">
    <property type="term" value="F:efflux transmembrane transporter activity"/>
    <property type="evidence" value="ECO:0007669"/>
    <property type="project" value="TreeGrafter"/>
</dbReference>
<evidence type="ECO:0000256" key="7">
    <source>
        <dbReference type="SAM" id="Phobius"/>
    </source>
</evidence>
<dbReference type="PANTHER" id="PTHR30469:SF36">
    <property type="entry name" value="BLL3903 PROTEIN"/>
    <property type="match status" value="1"/>
</dbReference>
<dbReference type="Pfam" id="PF25967">
    <property type="entry name" value="RND-MFP_C"/>
    <property type="match status" value="1"/>
</dbReference>
<feature type="domain" description="Multidrug resistance protein MdtA-like C-terminal permuted SH3" evidence="11">
    <location>
        <begin position="349"/>
        <end position="406"/>
    </location>
</feature>
<dbReference type="Gene3D" id="2.40.420.20">
    <property type="match status" value="1"/>
</dbReference>
<gene>
    <name evidence="12" type="primary">mdtA</name>
    <name evidence="12" type="ORF">GKIL_4186</name>
</gene>
<dbReference type="GO" id="GO:1990281">
    <property type="term" value="C:efflux pump complex"/>
    <property type="evidence" value="ECO:0007669"/>
    <property type="project" value="TreeGrafter"/>
</dbReference>
<comment type="subcellular location">
    <subcellularLocation>
        <location evidence="1">Cell membrane</location>
    </subcellularLocation>
</comment>
<name>U5QN68_GLOK1</name>
<dbReference type="SUPFAM" id="SSF111369">
    <property type="entry name" value="HlyD-like secretion proteins"/>
    <property type="match status" value="1"/>
</dbReference>
<protein>
    <submittedName>
        <fullName evidence="12">RND family efflux transporter MFP subunit</fullName>
    </submittedName>
</protein>
<dbReference type="STRING" id="1183438.GKIL_4186"/>
<keyword evidence="5" id="KW-0997">Cell inner membrane</keyword>
<keyword evidence="6 7" id="KW-0472">Membrane</keyword>
<dbReference type="Gene3D" id="2.40.30.170">
    <property type="match status" value="1"/>
</dbReference>
<evidence type="ECO:0000259" key="9">
    <source>
        <dbReference type="Pfam" id="PF25917"/>
    </source>
</evidence>
<dbReference type="eggNOG" id="COG0845">
    <property type="taxonomic scope" value="Bacteria"/>
</dbReference>
<keyword evidence="7" id="KW-1133">Transmembrane helix</keyword>
<dbReference type="Pfam" id="PF25944">
    <property type="entry name" value="Beta-barrel_RND"/>
    <property type="match status" value="1"/>
</dbReference>
<dbReference type="InterPro" id="IPR006143">
    <property type="entry name" value="RND_pump_MFP"/>
</dbReference>
<keyword evidence="4" id="KW-1003">Cell membrane</keyword>
<dbReference type="OrthoDB" id="9806939at2"/>
<dbReference type="HOGENOM" id="CLU_018816_2_0_3"/>
<evidence type="ECO:0000313" key="13">
    <source>
        <dbReference type="Proteomes" id="UP000017396"/>
    </source>
</evidence>
<evidence type="ECO:0000259" key="8">
    <source>
        <dbReference type="Pfam" id="PF25876"/>
    </source>
</evidence>
<evidence type="ECO:0000256" key="5">
    <source>
        <dbReference type="ARBA" id="ARBA00022519"/>
    </source>
</evidence>
<evidence type="ECO:0000259" key="11">
    <source>
        <dbReference type="Pfam" id="PF25967"/>
    </source>
</evidence>
<dbReference type="EMBL" id="CP003587">
    <property type="protein sequence ID" value="AGY60432.1"/>
    <property type="molecule type" value="Genomic_DNA"/>
</dbReference>
<feature type="domain" description="Multidrug resistance protein MdtA-like alpha-helical hairpin" evidence="8">
    <location>
        <begin position="145"/>
        <end position="226"/>
    </location>
</feature>
<proteinExistence type="inferred from homology"/>
<reference evidence="12 13" key="1">
    <citation type="journal article" date="2013" name="PLoS ONE">
        <title>Cultivation and Complete Genome Sequencing of Gloeobacter kilaueensis sp. nov., from a Lava Cave in Kilauea Caldera, Hawai'i.</title>
        <authorList>
            <person name="Saw J.H."/>
            <person name="Schatz M."/>
            <person name="Brown M.V."/>
            <person name="Kunkel D.D."/>
            <person name="Foster J.S."/>
            <person name="Shick H."/>
            <person name="Christensen S."/>
            <person name="Hou S."/>
            <person name="Wan X."/>
            <person name="Donachie S.P."/>
        </authorList>
    </citation>
    <scope>NUCLEOTIDE SEQUENCE [LARGE SCALE GENOMIC DNA]</scope>
    <source>
        <strain evidence="13">JS</strain>
    </source>
</reference>
<dbReference type="Pfam" id="PF25917">
    <property type="entry name" value="BSH_RND"/>
    <property type="match status" value="1"/>
</dbReference>
<dbReference type="NCBIfam" id="TIGR01730">
    <property type="entry name" value="RND_mfp"/>
    <property type="match status" value="1"/>
</dbReference>
<keyword evidence="7" id="KW-0812">Transmembrane</keyword>
<accession>U5QN68</accession>
<dbReference type="PANTHER" id="PTHR30469">
    <property type="entry name" value="MULTIDRUG RESISTANCE PROTEIN MDTA"/>
    <property type="match status" value="1"/>
</dbReference>
<dbReference type="Gene3D" id="2.40.50.100">
    <property type="match status" value="1"/>
</dbReference>
<dbReference type="InterPro" id="IPR058626">
    <property type="entry name" value="MdtA-like_b-barrel"/>
</dbReference>
<dbReference type="RefSeq" id="WP_023175782.1">
    <property type="nucleotide sequence ID" value="NC_022600.1"/>
</dbReference>
<dbReference type="InterPro" id="IPR058627">
    <property type="entry name" value="MdtA-like_C"/>
</dbReference>
<evidence type="ECO:0000256" key="2">
    <source>
        <dbReference type="ARBA" id="ARBA00009477"/>
    </source>
</evidence>